<evidence type="ECO:0000256" key="1">
    <source>
        <dbReference type="SAM" id="MobiDB-lite"/>
    </source>
</evidence>
<accession>A0A9N7VEI2</accession>
<reference evidence="2" key="1">
    <citation type="submission" date="2020-03" db="EMBL/GenBank/DDBJ databases">
        <authorList>
            <person name="Weist P."/>
        </authorList>
    </citation>
    <scope>NUCLEOTIDE SEQUENCE</scope>
</reference>
<proteinExistence type="predicted"/>
<name>A0A9N7VEI2_PLEPL</name>
<feature type="compositionally biased region" description="Basic and acidic residues" evidence="1">
    <location>
        <begin position="12"/>
        <end position="26"/>
    </location>
</feature>
<protein>
    <submittedName>
        <fullName evidence="2">Uncharacterized protein</fullName>
    </submittedName>
</protein>
<sequence>MDGHVSSGPHFNRRETINGKKVDDSKTGSTTANVPSPLLQIDLDQGTAMERSPPPPSVFFYASLSPLFSVHRFSSCLPVPSLSFLPCGSKPRGGMSGAHRVQEIDHSGGGVVLVVSLDGVNWFHRKRCRDKGRTKRNEDLQFWISSGQMALVDEKRQLTTRESSERDRKLRRSVSFDDDVMVLLFDQEGPTMELRPEPSTSLPNTATFNLPDVPLDDCGLEWEDDFSALEWSWHLQRVSRSLHSTLSPSTPSWTAASRLQRYLPSQTCLFLTHVAESDLELRRKVSATSKAC</sequence>
<evidence type="ECO:0000313" key="3">
    <source>
        <dbReference type="Proteomes" id="UP001153269"/>
    </source>
</evidence>
<dbReference type="EMBL" id="CADEAL010003975">
    <property type="protein sequence ID" value="CAB1448346.1"/>
    <property type="molecule type" value="Genomic_DNA"/>
</dbReference>
<keyword evidence="3" id="KW-1185">Reference proteome</keyword>
<dbReference type="Proteomes" id="UP001153269">
    <property type="component" value="Unassembled WGS sequence"/>
</dbReference>
<comment type="caution">
    <text evidence="2">The sequence shown here is derived from an EMBL/GenBank/DDBJ whole genome shotgun (WGS) entry which is preliminary data.</text>
</comment>
<dbReference type="AlphaFoldDB" id="A0A9N7VEI2"/>
<feature type="region of interest" description="Disordered" evidence="1">
    <location>
        <begin position="1"/>
        <end position="36"/>
    </location>
</feature>
<gene>
    <name evidence="2" type="ORF">PLEPLA_LOCUS35999</name>
</gene>
<evidence type="ECO:0000313" key="2">
    <source>
        <dbReference type="EMBL" id="CAB1448346.1"/>
    </source>
</evidence>
<organism evidence="2 3">
    <name type="scientific">Pleuronectes platessa</name>
    <name type="common">European plaice</name>
    <dbReference type="NCBI Taxonomy" id="8262"/>
    <lineage>
        <taxon>Eukaryota</taxon>
        <taxon>Metazoa</taxon>
        <taxon>Chordata</taxon>
        <taxon>Craniata</taxon>
        <taxon>Vertebrata</taxon>
        <taxon>Euteleostomi</taxon>
        <taxon>Actinopterygii</taxon>
        <taxon>Neopterygii</taxon>
        <taxon>Teleostei</taxon>
        <taxon>Neoteleostei</taxon>
        <taxon>Acanthomorphata</taxon>
        <taxon>Carangaria</taxon>
        <taxon>Pleuronectiformes</taxon>
        <taxon>Pleuronectoidei</taxon>
        <taxon>Pleuronectidae</taxon>
        <taxon>Pleuronectes</taxon>
    </lineage>
</organism>